<reference evidence="4" key="1">
    <citation type="journal article" date="2019" name="Int. J. Syst. Evol. Microbiol.">
        <title>The Global Catalogue of Microorganisms (GCM) 10K type strain sequencing project: providing services to taxonomists for standard genome sequencing and annotation.</title>
        <authorList>
            <consortium name="The Broad Institute Genomics Platform"/>
            <consortium name="The Broad Institute Genome Sequencing Center for Infectious Disease"/>
            <person name="Wu L."/>
            <person name="Ma J."/>
        </authorList>
    </citation>
    <scope>NUCLEOTIDE SEQUENCE [LARGE SCALE GENOMIC DNA]</scope>
    <source>
        <strain evidence="4">DFY28</strain>
    </source>
</reference>
<evidence type="ECO:0000256" key="1">
    <source>
        <dbReference type="ARBA" id="ARBA00006845"/>
    </source>
</evidence>
<gene>
    <name evidence="3" type="ORF">ACFPWU_06465</name>
</gene>
<name>A0ABW1QUX1_9ACTN</name>
<dbReference type="Gene3D" id="3.30.370.10">
    <property type="entry name" value="Barstar-like"/>
    <property type="match status" value="1"/>
</dbReference>
<dbReference type="Proteomes" id="UP001596098">
    <property type="component" value="Unassembled WGS sequence"/>
</dbReference>
<accession>A0ABW1QUX1</accession>
<dbReference type="EMBL" id="JBHSQI010000003">
    <property type="protein sequence ID" value="MFC6153307.1"/>
    <property type="molecule type" value="Genomic_DNA"/>
</dbReference>
<evidence type="ECO:0000259" key="2">
    <source>
        <dbReference type="Pfam" id="PF01337"/>
    </source>
</evidence>
<evidence type="ECO:0000313" key="3">
    <source>
        <dbReference type="EMBL" id="MFC6153307.1"/>
    </source>
</evidence>
<comment type="similarity">
    <text evidence="1">Belongs to the barstar family.</text>
</comment>
<keyword evidence="4" id="KW-1185">Reference proteome</keyword>
<evidence type="ECO:0000313" key="4">
    <source>
        <dbReference type="Proteomes" id="UP001596098"/>
    </source>
</evidence>
<comment type="caution">
    <text evidence="3">The sequence shown here is derived from an EMBL/GenBank/DDBJ whole genome shotgun (WGS) entry which is preliminary data.</text>
</comment>
<dbReference type="InterPro" id="IPR000468">
    <property type="entry name" value="Barstar"/>
</dbReference>
<feature type="domain" description="Barstar (barnase inhibitor)" evidence="2">
    <location>
        <begin position="38"/>
        <end position="118"/>
    </location>
</feature>
<dbReference type="InterPro" id="IPR035905">
    <property type="entry name" value="Barstar-like_sf"/>
</dbReference>
<proteinExistence type="inferred from homology"/>
<dbReference type="RefSeq" id="WP_128221151.1">
    <property type="nucleotide sequence ID" value="NZ_CP034929.1"/>
</dbReference>
<organism evidence="3 4">
    <name type="scientific">Nocardioides yefusunii</name>
    <dbReference type="NCBI Taxonomy" id="2500546"/>
    <lineage>
        <taxon>Bacteria</taxon>
        <taxon>Bacillati</taxon>
        <taxon>Actinomycetota</taxon>
        <taxon>Actinomycetes</taxon>
        <taxon>Propionibacteriales</taxon>
        <taxon>Nocardioidaceae</taxon>
        <taxon>Nocardioides</taxon>
    </lineage>
</organism>
<sequence>MSGLAPLLAGRERPDVWTWGSNMRVDVVREVVEAAGWDLVVLDGAFFGDRTGFLAAAGEAFAFPEHYGANFDAFADLLDDIARPTLLLFDAWGAYAREDEKWFGVTLRILRERARRDDLPVFAALLRGPGPDVPGLAAID</sequence>
<protein>
    <submittedName>
        <fullName evidence="3">Barstar family protein</fullName>
    </submittedName>
</protein>
<dbReference type="Pfam" id="PF01337">
    <property type="entry name" value="Barstar"/>
    <property type="match status" value="1"/>
</dbReference>
<dbReference type="SUPFAM" id="SSF52038">
    <property type="entry name" value="Barstar-related"/>
    <property type="match status" value="1"/>
</dbReference>